<proteinExistence type="predicted"/>
<dbReference type="HOGENOM" id="CLU_135491_0_0_0"/>
<accession>I3ZJB5</accession>
<protein>
    <recommendedName>
        <fullName evidence="2">HTH cro/C1-type domain-containing protein</fullName>
    </recommendedName>
</protein>
<feature type="region of interest" description="Disordered" evidence="1">
    <location>
        <begin position="19"/>
        <end position="46"/>
    </location>
</feature>
<sequence length="162" mass="18076">MTQRTEGWWKARAGREAGYTIHAGPEREAPPFTPSDLQSASSQEGKPDSLFAFGKLVELMRRSRGWTVERLACEADLDLADVVVIEDDHTALPEPRAVYQLAQVFELPQARLLQVAGLSRERDPALQRDTLRFAARSQSIAQLSEVEQRALDEFVSVIASRA</sequence>
<reference evidence="3 4" key="1">
    <citation type="submission" date="2012-06" db="EMBL/GenBank/DDBJ databases">
        <title>Complete genome of Terriglobus roseus DSM 18391.</title>
        <authorList>
            <consortium name="US DOE Joint Genome Institute (JGI-PGF)"/>
            <person name="Lucas S."/>
            <person name="Copeland A."/>
            <person name="Lapidus A."/>
            <person name="Glavina del Rio T."/>
            <person name="Dalin E."/>
            <person name="Tice H."/>
            <person name="Bruce D."/>
            <person name="Goodwin L."/>
            <person name="Pitluck S."/>
            <person name="Peters L."/>
            <person name="Mikhailova N."/>
            <person name="Munk A.C.C."/>
            <person name="Kyrpides N."/>
            <person name="Mavromatis K."/>
            <person name="Ivanova N."/>
            <person name="Brettin T."/>
            <person name="Detter J.C."/>
            <person name="Han C."/>
            <person name="Larimer F."/>
            <person name="Land M."/>
            <person name="Hauser L."/>
            <person name="Markowitz V."/>
            <person name="Cheng J.-F."/>
            <person name="Hugenholtz P."/>
            <person name="Woyke T."/>
            <person name="Wu D."/>
            <person name="Brambilla E."/>
            <person name="Klenk H.-P."/>
            <person name="Eisen J.A."/>
        </authorList>
    </citation>
    <scope>NUCLEOTIDE SEQUENCE [LARGE SCALE GENOMIC DNA]</scope>
    <source>
        <strain evidence="4">DSM 18391 / NRRL B-41598 / KBS 63</strain>
    </source>
</reference>
<dbReference type="InterPro" id="IPR010982">
    <property type="entry name" value="Lambda_DNA-bd_dom_sf"/>
</dbReference>
<dbReference type="SUPFAM" id="SSF47413">
    <property type="entry name" value="lambda repressor-like DNA-binding domains"/>
    <property type="match status" value="1"/>
</dbReference>
<name>I3ZJB5_TERRK</name>
<gene>
    <name evidence="3" type="ordered locus">Terro_3103</name>
</gene>
<dbReference type="Proteomes" id="UP000006056">
    <property type="component" value="Chromosome"/>
</dbReference>
<dbReference type="AlphaFoldDB" id="I3ZJB5"/>
<dbReference type="EMBL" id="CP003379">
    <property type="protein sequence ID" value="AFL89333.1"/>
    <property type="molecule type" value="Genomic_DNA"/>
</dbReference>
<evidence type="ECO:0000313" key="4">
    <source>
        <dbReference type="Proteomes" id="UP000006056"/>
    </source>
</evidence>
<dbReference type="OrthoDB" id="7851911at2"/>
<dbReference type="Gene3D" id="1.10.260.40">
    <property type="entry name" value="lambda repressor-like DNA-binding domains"/>
    <property type="match status" value="1"/>
</dbReference>
<dbReference type="Pfam" id="PF12844">
    <property type="entry name" value="HTH_19"/>
    <property type="match status" value="1"/>
</dbReference>
<dbReference type="InterPro" id="IPR001387">
    <property type="entry name" value="Cro/C1-type_HTH"/>
</dbReference>
<keyword evidence="4" id="KW-1185">Reference proteome</keyword>
<feature type="domain" description="HTH cro/C1-type" evidence="2">
    <location>
        <begin position="54"/>
        <end position="117"/>
    </location>
</feature>
<evidence type="ECO:0000313" key="3">
    <source>
        <dbReference type="EMBL" id="AFL89333.1"/>
    </source>
</evidence>
<organism evidence="3 4">
    <name type="scientific">Terriglobus roseus (strain DSM 18391 / NRRL B-41598 / KBS 63)</name>
    <dbReference type="NCBI Taxonomy" id="926566"/>
    <lineage>
        <taxon>Bacteria</taxon>
        <taxon>Pseudomonadati</taxon>
        <taxon>Acidobacteriota</taxon>
        <taxon>Terriglobia</taxon>
        <taxon>Terriglobales</taxon>
        <taxon>Acidobacteriaceae</taxon>
        <taxon>Terriglobus</taxon>
    </lineage>
</organism>
<feature type="compositionally biased region" description="Polar residues" evidence="1">
    <location>
        <begin position="35"/>
        <end position="44"/>
    </location>
</feature>
<dbReference type="GO" id="GO:0003677">
    <property type="term" value="F:DNA binding"/>
    <property type="evidence" value="ECO:0007669"/>
    <property type="project" value="InterPro"/>
</dbReference>
<evidence type="ECO:0000256" key="1">
    <source>
        <dbReference type="SAM" id="MobiDB-lite"/>
    </source>
</evidence>
<dbReference type="KEGG" id="trs:Terro_3103"/>
<evidence type="ECO:0000259" key="2">
    <source>
        <dbReference type="Pfam" id="PF12844"/>
    </source>
</evidence>
<dbReference type="eggNOG" id="ENOG50333MQ">
    <property type="taxonomic scope" value="Bacteria"/>
</dbReference>
<dbReference type="STRING" id="926566.Terro_3103"/>
<dbReference type="RefSeq" id="WP_014786596.1">
    <property type="nucleotide sequence ID" value="NC_018014.1"/>
</dbReference>